<dbReference type="PROSITE" id="PS50102">
    <property type="entry name" value="RRM"/>
    <property type="match status" value="2"/>
</dbReference>
<organism evidence="8 9">
    <name type="scientific">Symbiodinium microadriaticum</name>
    <name type="common">Dinoflagellate</name>
    <name type="synonym">Zooxanthella microadriatica</name>
    <dbReference type="NCBI Taxonomy" id="2951"/>
    <lineage>
        <taxon>Eukaryota</taxon>
        <taxon>Sar</taxon>
        <taxon>Alveolata</taxon>
        <taxon>Dinophyceae</taxon>
        <taxon>Suessiales</taxon>
        <taxon>Symbiodiniaceae</taxon>
        <taxon>Symbiodinium</taxon>
    </lineage>
</organism>
<dbReference type="InterPro" id="IPR035979">
    <property type="entry name" value="RBD_domain_sf"/>
</dbReference>
<keyword evidence="2 3" id="KW-0694">RNA-binding</keyword>
<dbReference type="InterPro" id="IPR012677">
    <property type="entry name" value="Nucleotide-bd_a/b_plait_sf"/>
</dbReference>
<keyword evidence="1" id="KW-0677">Repeat</keyword>
<dbReference type="GO" id="GO:0008270">
    <property type="term" value="F:zinc ion binding"/>
    <property type="evidence" value="ECO:0007669"/>
    <property type="project" value="UniProtKB-KW"/>
</dbReference>
<dbReference type="PANTHER" id="PTHR48025:SF1">
    <property type="entry name" value="RRM DOMAIN-CONTAINING PROTEIN"/>
    <property type="match status" value="1"/>
</dbReference>
<evidence type="ECO:0000256" key="3">
    <source>
        <dbReference type="PROSITE-ProRule" id="PRU00176"/>
    </source>
</evidence>
<dbReference type="InterPro" id="IPR000504">
    <property type="entry name" value="RRM_dom"/>
</dbReference>
<comment type="caution">
    <text evidence="8">The sequence shown here is derived from an EMBL/GenBank/DDBJ whole genome shotgun (WGS) entry which is preliminary data.</text>
</comment>
<keyword evidence="4" id="KW-0479">Metal-binding</keyword>
<keyword evidence="4" id="KW-0863">Zinc-finger</keyword>
<accession>A0A1Q9EEN0</accession>
<dbReference type="GO" id="GO:1990904">
    <property type="term" value="C:ribonucleoprotein complex"/>
    <property type="evidence" value="ECO:0007669"/>
    <property type="project" value="InterPro"/>
</dbReference>
<feature type="domain" description="C3H1-type" evidence="7">
    <location>
        <begin position="349"/>
        <end position="376"/>
    </location>
</feature>
<dbReference type="PROSITE" id="PS50103">
    <property type="entry name" value="ZF_C3H1"/>
    <property type="match status" value="1"/>
</dbReference>
<gene>
    <name evidence="8" type="ORF">AK812_SmicGene10886</name>
</gene>
<evidence type="ECO:0000256" key="4">
    <source>
        <dbReference type="PROSITE-ProRule" id="PRU00723"/>
    </source>
</evidence>
<dbReference type="InterPro" id="IPR002343">
    <property type="entry name" value="Hud_Sxl_RNA"/>
</dbReference>
<evidence type="ECO:0000313" key="9">
    <source>
        <dbReference type="Proteomes" id="UP000186817"/>
    </source>
</evidence>
<dbReference type="AlphaFoldDB" id="A0A1Q9EEN0"/>
<dbReference type="SMART" id="SM00360">
    <property type="entry name" value="RRM"/>
    <property type="match status" value="2"/>
</dbReference>
<dbReference type="OrthoDB" id="442668at2759"/>
<evidence type="ECO:0000313" key="8">
    <source>
        <dbReference type="EMBL" id="OLQ05872.1"/>
    </source>
</evidence>
<evidence type="ECO:0000256" key="1">
    <source>
        <dbReference type="ARBA" id="ARBA00022737"/>
    </source>
</evidence>
<dbReference type="InterPro" id="IPR050502">
    <property type="entry name" value="Euk_RNA-bind_prot"/>
</dbReference>
<feature type="zinc finger region" description="C3H1-type" evidence="4">
    <location>
        <begin position="349"/>
        <end position="376"/>
    </location>
</feature>
<feature type="region of interest" description="Disordered" evidence="5">
    <location>
        <begin position="171"/>
        <end position="195"/>
    </location>
</feature>
<dbReference type="Gene3D" id="3.30.70.330">
    <property type="match status" value="2"/>
</dbReference>
<evidence type="ECO:0000256" key="2">
    <source>
        <dbReference type="ARBA" id="ARBA00022884"/>
    </source>
</evidence>
<dbReference type="GO" id="GO:0005634">
    <property type="term" value="C:nucleus"/>
    <property type="evidence" value="ECO:0007669"/>
    <property type="project" value="TreeGrafter"/>
</dbReference>
<dbReference type="SUPFAM" id="SSF54928">
    <property type="entry name" value="RNA-binding domain, RBD"/>
    <property type="match status" value="1"/>
</dbReference>
<keyword evidence="9" id="KW-1185">Reference proteome</keyword>
<evidence type="ECO:0000259" key="7">
    <source>
        <dbReference type="PROSITE" id="PS50103"/>
    </source>
</evidence>
<dbReference type="PRINTS" id="PR00961">
    <property type="entry name" value="HUDSXLRNA"/>
</dbReference>
<name>A0A1Q9EEN0_SYMMI</name>
<reference evidence="8 9" key="1">
    <citation type="submission" date="2016-02" db="EMBL/GenBank/DDBJ databases">
        <title>Genome analysis of coral dinoflagellate symbionts highlights evolutionary adaptations to a symbiotic lifestyle.</title>
        <authorList>
            <person name="Aranda M."/>
            <person name="Li Y."/>
            <person name="Liew Y.J."/>
            <person name="Baumgarten S."/>
            <person name="Simakov O."/>
            <person name="Wilson M."/>
            <person name="Piel J."/>
            <person name="Ashoor H."/>
            <person name="Bougouffa S."/>
            <person name="Bajic V.B."/>
            <person name="Ryu T."/>
            <person name="Ravasi T."/>
            <person name="Bayer T."/>
            <person name="Micklem G."/>
            <person name="Kim H."/>
            <person name="Bhak J."/>
            <person name="Lajeunesse T.C."/>
            <person name="Voolstra C.R."/>
        </authorList>
    </citation>
    <scope>NUCLEOTIDE SEQUENCE [LARGE SCALE GENOMIC DNA]</scope>
    <source>
        <strain evidence="8 9">CCMP2467</strain>
    </source>
</reference>
<dbReference type="Proteomes" id="UP000186817">
    <property type="component" value="Unassembled WGS sequence"/>
</dbReference>
<proteinExistence type="predicted"/>
<feature type="domain" description="RRM" evidence="6">
    <location>
        <begin position="197"/>
        <end position="276"/>
    </location>
</feature>
<dbReference type="EMBL" id="LSRX01000173">
    <property type="protein sequence ID" value="OLQ05872.1"/>
    <property type="molecule type" value="Genomic_DNA"/>
</dbReference>
<sequence length="439" mass="43432">MQTPPSGPPSPALFVTGLPVDCTAEFAKSIFGQYGIVKDARMLPVAPGKTAAAAVVIMNTADDAKWIVENVNGNVPQSLTTPVTVTFKFKGKGFEKGFDKGFGKGFGGFGGGMDMAGGKGKGMPGGANPAAAAALLQALVPLVAAVAGGGGVGGGFTATFAWQTQSCLSSKWGGLTGPPSPQSKKMQDTPPSGPPGPTLFVTGLPVDCTNDFCKSIFGQYGIVKDARMLPVLPGKAAAAAVVEMNTADDAKWIVEHVNGNVPQSLTTPVTVSFKFKGKGFGKGFDKGGLGGALGALAGLAPALDMAGGKGKGAEGGGNPAAAALLQALVPLVAAVAGGGKGAWYPPKPPPGMQICRYFEAGVPCPRNGCHFWHGDGDGKDTADAKEAVAGPEAVPGAMPGATAGALPGIPGAVPAAFPGAVPGAGFGLPMGNGMAGGYW</sequence>
<dbReference type="Pfam" id="PF00076">
    <property type="entry name" value="RRM_1"/>
    <property type="match status" value="2"/>
</dbReference>
<keyword evidence="4" id="KW-0862">Zinc</keyword>
<dbReference type="GO" id="GO:0003729">
    <property type="term" value="F:mRNA binding"/>
    <property type="evidence" value="ECO:0007669"/>
    <property type="project" value="TreeGrafter"/>
</dbReference>
<evidence type="ECO:0000256" key="5">
    <source>
        <dbReference type="SAM" id="MobiDB-lite"/>
    </source>
</evidence>
<protein>
    <submittedName>
        <fullName evidence="8">Uncharacterized protein</fullName>
    </submittedName>
</protein>
<evidence type="ECO:0000259" key="6">
    <source>
        <dbReference type="PROSITE" id="PS50102"/>
    </source>
</evidence>
<feature type="domain" description="RRM" evidence="6">
    <location>
        <begin position="11"/>
        <end position="90"/>
    </location>
</feature>
<dbReference type="PANTHER" id="PTHR48025">
    <property type="entry name" value="OS02G0815200 PROTEIN"/>
    <property type="match status" value="1"/>
</dbReference>
<dbReference type="InterPro" id="IPR000571">
    <property type="entry name" value="Znf_CCCH"/>
</dbReference>